<evidence type="ECO:0000256" key="1">
    <source>
        <dbReference type="SAM" id="MobiDB-lite"/>
    </source>
</evidence>
<feature type="compositionally biased region" description="Low complexity" evidence="1">
    <location>
        <begin position="92"/>
        <end position="118"/>
    </location>
</feature>
<proteinExistence type="predicted"/>
<organism evidence="2">
    <name type="scientific">Mesocestoides corti</name>
    <name type="common">Flatworm</name>
    <dbReference type="NCBI Taxonomy" id="53468"/>
    <lineage>
        <taxon>Eukaryota</taxon>
        <taxon>Metazoa</taxon>
        <taxon>Spiralia</taxon>
        <taxon>Lophotrochozoa</taxon>
        <taxon>Platyhelminthes</taxon>
        <taxon>Cestoda</taxon>
        <taxon>Eucestoda</taxon>
        <taxon>Cyclophyllidea</taxon>
        <taxon>Mesocestoididae</taxon>
        <taxon>Mesocestoides</taxon>
    </lineage>
</organism>
<name>A0A5K3FUV4_MESCO</name>
<dbReference type="AlphaFoldDB" id="A0A5K3FUV4"/>
<accession>A0A5K3FUV4</accession>
<sequence>MMLQWPHNPKSRICQSPPPHPIASLGTSTLDCLQHRERGGGGRGLQVFSFTFPQAPTHILISLPTTHHEPPTHLPSHRTYLPTYTRHSSKHTTAITPLTTTSRTTNSPTTSTTHVSNTSKKKINAPPTPTISLDGFQMDRV</sequence>
<evidence type="ECO:0000313" key="2">
    <source>
        <dbReference type="WBParaSite" id="MCU_011546-RA"/>
    </source>
</evidence>
<feature type="region of interest" description="Disordered" evidence="1">
    <location>
        <begin position="87"/>
        <end position="141"/>
    </location>
</feature>
<protein>
    <submittedName>
        <fullName evidence="2">Uncharacterized protein</fullName>
    </submittedName>
</protein>
<dbReference type="WBParaSite" id="MCU_011546-RA">
    <property type="protein sequence ID" value="MCU_011546-RA"/>
    <property type="gene ID" value="MCU_011546"/>
</dbReference>
<reference evidence="2" key="1">
    <citation type="submission" date="2019-11" db="UniProtKB">
        <authorList>
            <consortium name="WormBaseParasite"/>
        </authorList>
    </citation>
    <scope>IDENTIFICATION</scope>
</reference>